<name>A0A8H6W7N3_MYCCL</name>
<gene>
    <name evidence="2" type="ORF">HMN09_00753100</name>
</gene>
<evidence type="ECO:0000313" key="3">
    <source>
        <dbReference type="Proteomes" id="UP000613580"/>
    </source>
</evidence>
<dbReference type="PANTHER" id="PTHR48148:SF2">
    <property type="entry name" value="PA14 DOMAIN-CONTAINING PROTEIN"/>
    <property type="match status" value="1"/>
</dbReference>
<comment type="caution">
    <text evidence="2">The sequence shown here is derived from an EMBL/GenBank/DDBJ whole genome shotgun (WGS) entry which is preliminary data.</text>
</comment>
<dbReference type="Proteomes" id="UP000613580">
    <property type="component" value="Unassembled WGS sequence"/>
</dbReference>
<sequence length="431" mass="46675">MTNGPPASAAGPSRPPQPPQTAQPAAPAPGGAAAPLAAPYYIQAQSGRTPYQQWTTSAWAQQVTAFQNQQAAAAARGPYAAAAAVNAQQAQAQAYARPRYPPQYVAQQPAQSAPNPTPVAAPNVPSPPPSPLTPPPPEYRHWDRVVKDFLLKLGLKQAVKGFETDLLLMNEDFEKMSVPGAINELVEGFSMIQQGSTLPEDNLPLEERKLEYVHSLNPSSPSKITKSISAFIAQNRAKNDASNRAEFLVSLAEKRRKLQEGEEASSCARADARAVDRDVQMKYDIARNTDGPLQRTVKSESSSQIKKEETPLNQRLTDIETHFSVRYVPGPPESFLSRLQFLEEHIIRLEKDYPPWAALHFNQPNRGWPPPPRATPIIVPTHLRAAPPAPIPAAKGGAKVKNAGSTLQRAALEQLAIREAKNEIAGGKPAG</sequence>
<keyword evidence="3" id="KW-1185">Reference proteome</keyword>
<accession>A0A8H6W7N3</accession>
<evidence type="ECO:0000256" key="1">
    <source>
        <dbReference type="SAM" id="MobiDB-lite"/>
    </source>
</evidence>
<organism evidence="2 3">
    <name type="scientific">Mycena chlorophos</name>
    <name type="common">Agaric fungus</name>
    <name type="synonym">Agaricus chlorophos</name>
    <dbReference type="NCBI Taxonomy" id="658473"/>
    <lineage>
        <taxon>Eukaryota</taxon>
        <taxon>Fungi</taxon>
        <taxon>Dikarya</taxon>
        <taxon>Basidiomycota</taxon>
        <taxon>Agaricomycotina</taxon>
        <taxon>Agaricomycetes</taxon>
        <taxon>Agaricomycetidae</taxon>
        <taxon>Agaricales</taxon>
        <taxon>Marasmiineae</taxon>
        <taxon>Mycenaceae</taxon>
        <taxon>Mycena</taxon>
    </lineage>
</organism>
<protein>
    <submittedName>
        <fullName evidence="2">Uncharacterized protein</fullName>
    </submittedName>
</protein>
<feature type="region of interest" description="Disordered" evidence="1">
    <location>
        <begin position="105"/>
        <end position="139"/>
    </location>
</feature>
<feature type="region of interest" description="Disordered" evidence="1">
    <location>
        <begin position="1"/>
        <end position="33"/>
    </location>
</feature>
<evidence type="ECO:0000313" key="2">
    <source>
        <dbReference type="EMBL" id="KAF7305986.1"/>
    </source>
</evidence>
<feature type="compositionally biased region" description="Low complexity" evidence="1">
    <location>
        <begin position="1"/>
        <end position="12"/>
    </location>
</feature>
<feature type="compositionally biased region" description="Pro residues" evidence="1">
    <location>
        <begin position="115"/>
        <end position="137"/>
    </location>
</feature>
<dbReference type="EMBL" id="JACAZE010000009">
    <property type="protein sequence ID" value="KAF7305986.1"/>
    <property type="molecule type" value="Genomic_DNA"/>
</dbReference>
<dbReference type="AlphaFoldDB" id="A0A8H6W7N3"/>
<dbReference type="OrthoDB" id="5531344at2759"/>
<dbReference type="PANTHER" id="PTHR48148">
    <property type="entry name" value="KERATINOCYTE PROLINE-RICH PROTEIN"/>
    <property type="match status" value="1"/>
</dbReference>
<reference evidence="2" key="1">
    <citation type="submission" date="2020-05" db="EMBL/GenBank/DDBJ databases">
        <title>Mycena genomes resolve the evolution of fungal bioluminescence.</title>
        <authorList>
            <person name="Tsai I.J."/>
        </authorList>
    </citation>
    <scope>NUCLEOTIDE SEQUENCE</scope>
    <source>
        <strain evidence="2">110903Hualien_Pintung</strain>
    </source>
</reference>
<feature type="compositionally biased region" description="Low complexity" evidence="1">
    <location>
        <begin position="22"/>
        <end position="33"/>
    </location>
</feature>
<proteinExistence type="predicted"/>